<dbReference type="GO" id="GO:0030313">
    <property type="term" value="C:cell envelope"/>
    <property type="evidence" value="ECO:0007669"/>
    <property type="project" value="UniProtKB-SubCell"/>
</dbReference>
<keyword evidence="7" id="KW-1185">Reference proteome</keyword>
<keyword evidence="2 4" id="KW-0732">Signal</keyword>
<dbReference type="CDD" id="cd06920">
    <property type="entry name" value="NEAT"/>
    <property type="match status" value="2"/>
</dbReference>
<name>A0A1X1FDB1_9LACO</name>
<dbReference type="KEGG" id="lpar:FAM21731_01814"/>
<comment type="subcellular location">
    <subcellularLocation>
        <location evidence="1">Cell envelope</location>
    </subcellularLocation>
</comment>
<sequence length="392" mass="41764">MKKRLMHFIQLVFVAIIFTIAGGAFANTTRADSANLSDGIYTVPVTLLKSGSSATSMANHFFDQTANVTVSKGNYKTVLTTNGANYIASMSMGGQSVGPTITSGNNGTLTFNLTNPSNIIPVSFTLYNIPLINTMQESADFSFNWANATKQADLPEDTSTTTDTTPEADSSSATSSSTTSTTTQPATPTTTKTTTTTTTTKKSSVPTTTRTYVVLKGDSNSKSMANKYYTRKAVIKKVAKHYNVQLKVAYKKSLKLGSKAVRPVTINGKKVKASTVTYGKSGSNYTMTYSFNIASLKTLKHVIKGSIHVVVPYANISTTWPIRFKFSQSAPAKAHKHAVASAAVINGSSSAQPSQEKLPQTSDASENGLSFLGFVLAGGLSFVWGNSHEILK</sequence>
<comment type="caution">
    <text evidence="6">The sequence shown here is derived from an EMBL/GenBank/DDBJ whole genome shotgun (WGS) entry which is preliminary data.</text>
</comment>
<dbReference type="NCBIfam" id="TIGR01167">
    <property type="entry name" value="LPXTG_anchor"/>
    <property type="match status" value="1"/>
</dbReference>
<evidence type="ECO:0000256" key="3">
    <source>
        <dbReference type="SAM" id="MobiDB-lite"/>
    </source>
</evidence>
<evidence type="ECO:0000313" key="6">
    <source>
        <dbReference type="EMBL" id="ORN27362.1"/>
    </source>
</evidence>
<feature type="region of interest" description="Disordered" evidence="3">
    <location>
        <begin position="152"/>
        <end position="203"/>
    </location>
</feature>
<dbReference type="InterPro" id="IPR006635">
    <property type="entry name" value="NEAT_dom"/>
</dbReference>
<feature type="compositionally biased region" description="Low complexity" evidence="3">
    <location>
        <begin position="157"/>
        <end position="203"/>
    </location>
</feature>
<evidence type="ECO:0000256" key="2">
    <source>
        <dbReference type="ARBA" id="ARBA00022729"/>
    </source>
</evidence>
<organism evidence="6 7">
    <name type="scientific">Lentilactobacillus parabuchneri</name>
    <dbReference type="NCBI Taxonomy" id="152331"/>
    <lineage>
        <taxon>Bacteria</taxon>
        <taxon>Bacillati</taxon>
        <taxon>Bacillota</taxon>
        <taxon>Bacilli</taxon>
        <taxon>Lactobacillales</taxon>
        <taxon>Lactobacillaceae</taxon>
        <taxon>Lentilactobacillus</taxon>
    </lineage>
</organism>
<dbReference type="STRING" id="152331.FAM21731_01814"/>
<dbReference type="EMBL" id="MSBD01000042">
    <property type="protein sequence ID" value="ORN27362.1"/>
    <property type="molecule type" value="Genomic_DNA"/>
</dbReference>
<dbReference type="Pfam" id="PF05031">
    <property type="entry name" value="NEAT"/>
    <property type="match status" value="1"/>
</dbReference>
<feature type="signal peptide" evidence="4">
    <location>
        <begin position="1"/>
        <end position="26"/>
    </location>
</feature>
<feature type="chain" id="PRO_5012213791" evidence="4">
    <location>
        <begin position="27"/>
        <end position="392"/>
    </location>
</feature>
<dbReference type="SUPFAM" id="SSF158911">
    <property type="entry name" value="NEAT domain-like"/>
    <property type="match status" value="2"/>
</dbReference>
<evidence type="ECO:0000313" key="7">
    <source>
        <dbReference type="Proteomes" id="UP000193009"/>
    </source>
</evidence>
<evidence type="ECO:0000256" key="4">
    <source>
        <dbReference type="SAM" id="SignalP"/>
    </source>
</evidence>
<reference evidence="6 7" key="1">
    <citation type="journal article" date="2017" name="Front. Microbiol.">
        <title>The Histidine Decarboxylase Gene Cluster of Lactobacillus parabuchneri Was Gained by Horizontal Gene Transfer and Is Mobile within the Species.</title>
        <authorList>
            <person name="Wuthrich D."/>
            <person name="Berthoud H."/>
            <person name="Wechsler D."/>
            <person name="Eugster E."/>
            <person name="Irmler S."/>
            <person name="Bruggmann R."/>
        </authorList>
    </citation>
    <scope>NUCLEOTIDE SEQUENCE [LARGE SCALE GENOMIC DNA]</scope>
    <source>
        <strain evidence="6 7">FAM23169</strain>
    </source>
</reference>
<evidence type="ECO:0000256" key="1">
    <source>
        <dbReference type="ARBA" id="ARBA00004196"/>
    </source>
</evidence>
<gene>
    <name evidence="6" type="ORF">FAM23169_01749</name>
</gene>
<dbReference type="RefSeq" id="WP_075141221.1">
    <property type="nucleotide sequence ID" value="NZ_CP018796.1"/>
</dbReference>
<dbReference type="PROSITE" id="PS50978">
    <property type="entry name" value="NEAT"/>
    <property type="match status" value="1"/>
</dbReference>
<feature type="domain" description="NEAT" evidence="5">
    <location>
        <begin position="36"/>
        <end position="151"/>
    </location>
</feature>
<proteinExistence type="predicted"/>
<dbReference type="Gene3D" id="2.60.40.1850">
    <property type="match status" value="2"/>
</dbReference>
<dbReference type="InterPro" id="IPR037250">
    <property type="entry name" value="NEAT_dom_sf"/>
</dbReference>
<evidence type="ECO:0000259" key="5">
    <source>
        <dbReference type="PROSITE" id="PS50978"/>
    </source>
</evidence>
<dbReference type="SMART" id="SM00725">
    <property type="entry name" value="NEAT"/>
    <property type="match status" value="1"/>
</dbReference>
<dbReference type="AlphaFoldDB" id="A0A1X1FDB1"/>
<dbReference type="Proteomes" id="UP000193009">
    <property type="component" value="Unassembled WGS sequence"/>
</dbReference>
<accession>A0A1X1FDB1</accession>
<protein>
    <submittedName>
        <fullName evidence="6">Iron Transport-associated domain protein</fullName>
    </submittedName>
</protein>
<dbReference type="OrthoDB" id="2271427at2"/>